<proteinExistence type="inferred from homology"/>
<keyword evidence="5" id="KW-0472">Membrane</keyword>
<dbReference type="PANTHER" id="PTHR42911">
    <property type="entry name" value="MODULATOR OF FTSH PROTEASE HFLC"/>
    <property type="match status" value="1"/>
</dbReference>
<dbReference type="InterPro" id="IPR001107">
    <property type="entry name" value="Band_7"/>
</dbReference>
<feature type="domain" description="Band 7" evidence="7">
    <location>
        <begin position="21"/>
        <end position="183"/>
    </location>
</feature>
<evidence type="ECO:0000256" key="2">
    <source>
        <dbReference type="ARBA" id="ARBA00007862"/>
    </source>
</evidence>
<dbReference type="Gene3D" id="3.30.479.30">
    <property type="entry name" value="Band 7 domain"/>
    <property type="match status" value="1"/>
</dbReference>
<evidence type="ECO:0000256" key="4">
    <source>
        <dbReference type="ARBA" id="ARBA00022989"/>
    </source>
</evidence>
<keyword evidence="3" id="KW-0812">Transmembrane</keyword>
<dbReference type="GO" id="GO:0008233">
    <property type="term" value="F:peptidase activity"/>
    <property type="evidence" value="ECO:0007669"/>
    <property type="project" value="UniProtKB-KW"/>
</dbReference>
<dbReference type="RefSeq" id="WP_366922063.1">
    <property type="nucleotide sequence ID" value="NZ_CP121694.1"/>
</dbReference>
<evidence type="ECO:0000256" key="5">
    <source>
        <dbReference type="ARBA" id="ARBA00023136"/>
    </source>
</evidence>
<dbReference type="InterPro" id="IPR010200">
    <property type="entry name" value="HflC"/>
</dbReference>
<dbReference type="EMBL" id="CP121694">
    <property type="protein sequence ID" value="WRO22656.1"/>
    <property type="molecule type" value="Genomic_DNA"/>
</dbReference>
<dbReference type="CDD" id="cd03405">
    <property type="entry name" value="SPFH_HflC"/>
    <property type="match status" value="1"/>
</dbReference>
<dbReference type="PANTHER" id="PTHR42911:SF1">
    <property type="entry name" value="MODULATOR OF FTSH PROTEASE HFLC"/>
    <property type="match status" value="1"/>
</dbReference>
<keyword evidence="9" id="KW-1185">Reference proteome</keyword>
<reference evidence="8 9" key="1">
    <citation type="submission" date="2023-04" db="EMBL/GenBank/DDBJ databases">
        <authorList>
            <person name="Hsu D."/>
        </authorList>
    </citation>
    <scope>NUCLEOTIDE SEQUENCE [LARGE SCALE GENOMIC DNA]</scope>
    <source>
        <strain evidence="8 9">MK1</strain>
    </source>
</reference>
<comment type="similarity">
    <text evidence="2 6">Belongs to the band 7/mec-2 family. HflC subfamily.</text>
</comment>
<comment type="function">
    <text evidence="6">HflC and HflK could regulate a protease.</text>
</comment>
<dbReference type="GO" id="GO:0016020">
    <property type="term" value="C:membrane"/>
    <property type="evidence" value="ECO:0007669"/>
    <property type="project" value="UniProtKB-SubCell"/>
</dbReference>
<evidence type="ECO:0000256" key="1">
    <source>
        <dbReference type="ARBA" id="ARBA00004370"/>
    </source>
</evidence>
<evidence type="ECO:0000256" key="6">
    <source>
        <dbReference type="PIRNR" id="PIRNR005651"/>
    </source>
</evidence>
<dbReference type="Proteomes" id="UP001329915">
    <property type="component" value="Chromosome"/>
</dbReference>
<dbReference type="KEGG" id="dbc:MFMK1_002494"/>
<dbReference type="InterPro" id="IPR001972">
    <property type="entry name" value="Stomatin_HflK_fam"/>
</dbReference>
<evidence type="ECO:0000256" key="3">
    <source>
        <dbReference type="ARBA" id="ARBA00022692"/>
    </source>
</evidence>
<dbReference type="InterPro" id="IPR036013">
    <property type="entry name" value="Band_7/SPFH_dom_sf"/>
</dbReference>
<evidence type="ECO:0000313" key="9">
    <source>
        <dbReference type="Proteomes" id="UP001329915"/>
    </source>
</evidence>
<keyword evidence="4" id="KW-1133">Transmembrane helix</keyword>
<keyword evidence="8" id="KW-0378">Hydrolase</keyword>
<dbReference type="NCBIfam" id="TIGR01932">
    <property type="entry name" value="hflC"/>
    <property type="match status" value="1"/>
</dbReference>
<dbReference type="Pfam" id="PF01145">
    <property type="entry name" value="Band_7"/>
    <property type="match status" value="1"/>
</dbReference>
<evidence type="ECO:0000313" key="8">
    <source>
        <dbReference type="EMBL" id="WRO22656.1"/>
    </source>
</evidence>
<gene>
    <name evidence="8" type="primary">hflC</name>
    <name evidence="8" type="ORF">MFMK1_002494</name>
</gene>
<keyword evidence="8" id="KW-0645">Protease</keyword>
<dbReference type="SUPFAM" id="SSF117892">
    <property type="entry name" value="Band 7/SPFH domain"/>
    <property type="match status" value="1"/>
</dbReference>
<dbReference type="PRINTS" id="PR00721">
    <property type="entry name" value="STOMATIN"/>
</dbReference>
<dbReference type="AlphaFoldDB" id="A0AAU0UR20"/>
<name>A0AAU0UR20_9FIRM</name>
<accession>A0AAU0UR20</accession>
<evidence type="ECO:0000259" key="7">
    <source>
        <dbReference type="SMART" id="SM00244"/>
    </source>
</evidence>
<organism evidence="8 9">
    <name type="scientific">Metallumcola ferriviriculae</name>
    <dbReference type="NCBI Taxonomy" id="3039180"/>
    <lineage>
        <taxon>Bacteria</taxon>
        <taxon>Bacillati</taxon>
        <taxon>Bacillota</taxon>
        <taxon>Clostridia</taxon>
        <taxon>Neomoorellales</taxon>
        <taxon>Desulfitibacteraceae</taxon>
        <taxon>Metallumcola</taxon>
    </lineage>
</organism>
<dbReference type="SMART" id="SM00244">
    <property type="entry name" value="PHB"/>
    <property type="match status" value="1"/>
</dbReference>
<dbReference type="PIRSF" id="PIRSF005651">
    <property type="entry name" value="HflC"/>
    <property type="match status" value="1"/>
</dbReference>
<dbReference type="GO" id="GO:0006508">
    <property type="term" value="P:proteolysis"/>
    <property type="evidence" value="ECO:0007669"/>
    <property type="project" value="UniProtKB-KW"/>
</dbReference>
<protein>
    <recommendedName>
        <fullName evidence="6">Protein HflC</fullName>
    </recommendedName>
</protein>
<comment type="subcellular location">
    <subcellularLocation>
        <location evidence="1">Membrane</location>
    </subcellularLocation>
</comment>
<sequence>MKNKSIPVLVLLVLAIVISSQSVFVINETDQAIITQFGDYIRTVDEPGLNFKIPFIQVIHKLDKRVLASDAQAAEYLTRDKKRISMDHVTRWKIIDPYVFYRTVRAETQARSRLDDIIFGRLRQEVAKHNFVELIREERETIIKTVTEEAMESANSLGIEVVDVRIKRVDLPGEVQESVFARMEAERNRIASRYRAEGEEKALEIRANADREREIILAEANRKSEVLRGQGDADATAIYAGAFEQDAEFYAFLRSLETYKKVLPEDTTMLLGIESELFKYFQSSSDR</sequence>